<dbReference type="Proteomes" id="UP000440713">
    <property type="component" value="Unassembled WGS sequence"/>
</dbReference>
<dbReference type="EMBL" id="VUNE01000005">
    <property type="protein sequence ID" value="MST63120.1"/>
    <property type="molecule type" value="Genomic_DNA"/>
</dbReference>
<evidence type="ECO:0000313" key="1">
    <source>
        <dbReference type="EMBL" id="MST63120.1"/>
    </source>
</evidence>
<accession>A0A6N7X292</accession>
<dbReference type="InterPro" id="IPR003772">
    <property type="entry name" value="YceD"/>
</dbReference>
<dbReference type="Pfam" id="PF02620">
    <property type="entry name" value="YceD"/>
    <property type="match status" value="1"/>
</dbReference>
<comment type="caution">
    <text evidence="1">The sequence shown here is derived from an EMBL/GenBank/DDBJ whole genome shotgun (WGS) entry which is preliminary data.</text>
</comment>
<dbReference type="PANTHER" id="PTHR34374:SF1">
    <property type="entry name" value="LARGE RIBOSOMAL RNA SUBUNIT ACCUMULATION PROTEIN YCED HOMOLOG 1, CHLOROPLASTIC"/>
    <property type="match status" value="1"/>
</dbReference>
<sequence length="172" mass="19646">MKLKVEALSNKEKDFIDFDLEENISSLNYYGVDYNLISPIHISGRISRAGRNYFVKSTVDLTVESSCSRCLVDVSCPIKYNIDAYLMREEYDEGDYEDYDVFRVDGSEIDFMKIVNSTLSFNMPQRILCSEDCQGICSGCGVDLNFEECKCDAPVDTDDIDPRFAKLKELLK</sequence>
<proteinExistence type="predicted"/>
<reference evidence="1 2" key="1">
    <citation type="submission" date="2019-08" db="EMBL/GenBank/DDBJ databases">
        <title>In-depth cultivation of the pig gut microbiome towards novel bacterial diversity and tailored functional studies.</title>
        <authorList>
            <person name="Wylensek D."/>
            <person name="Hitch T.C.A."/>
            <person name="Clavel T."/>
        </authorList>
    </citation>
    <scope>NUCLEOTIDE SEQUENCE [LARGE SCALE GENOMIC DNA]</scope>
    <source>
        <strain evidence="1 2">WCA-SAB-591-4A-A</strain>
    </source>
</reference>
<gene>
    <name evidence="1" type="ORF">FYJ71_09255</name>
</gene>
<organism evidence="1 2">
    <name type="scientific">Peptostreptococcus porci</name>
    <dbReference type="NCBI Taxonomy" id="2652282"/>
    <lineage>
        <taxon>Bacteria</taxon>
        <taxon>Bacillati</taxon>
        <taxon>Bacillota</taxon>
        <taxon>Clostridia</taxon>
        <taxon>Peptostreptococcales</taxon>
        <taxon>Peptostreptococcaceae</taxon>
        <taxon>Peptostreptococcus</taxon>
    </lineage>
</organism>
<name>A0A6N7X292_9FIRM</name>
<dbReference type="PANTHER" id="PTHR34374">
    <property type="entry name" value="LARGE RIBOSOMAL RNA SUBUNIT ACCUMULATION PROTEIN YCED HOMOLOG 1, CHLOROPLASTIC"/>
    <property type="match status" value="1"/>
</dbReference>
<evidence type="ECO:0000313" key="2">
    <source>
        <dbReference type="Proteomes" id="UP000440713"/>
    </source>
</evidence>
<dbReference type="RefSeq" id="WP_154538595.1">
    <property type="nucleotide sequence ID" value="NZ_JAXDWS010000016.1"/>
</dbReference>
<dbReference type="AlphaFoldDB" id="A0A6N7X292"/>
<keyword evidence="2" id="KW-1185">Reference proteome</keyword>
<protein>
    <submittedName>
        <fullName evidence="1">DUF177 domain-containing protein</fullName>
    </submittedName>
</protein>